<dbReference type="VEuPathDB" id="AmoebaDB:EIN_209190"/>
<protein>
    <recommendedName>
        <fullName evidence="3">Leucine rich repeat containing protein BspA family protein</fullName>
    </recommendedName>
</protein>
<keyword evidence="2" id="KW-1185">Reference proteome</keyword>
<evidence type="ECO:0008006" key="3">
    <source>
        <dbReference type="Google" id="ProtNLM"/>
    </source>
</evidence>
<gene>
    <name evidence="1" type="ORF">EIN_209190</name>
</gene>
<name>L7FPA9_ENTIV</name>
<dbReference type="Proteomes" id="UP000014680">
    <property type="component" value="Unassembled WGS sequence"/>
</dbReference>
<dbReference type="Gene3D" id="3.80.10.10">
    <property type="entry name" value="Ribonuclease Inhibitor"/>
    <property type="match status" value="3"/>
</dbReference>
<dbReference type="PANTHER" id="PTHR45661">
    <property type="entry name" value="SURFACE ANTIGEN"/>
    <property type="match status" value="1"/>
</dbReference>
<dbReference type="GeneID" id="14893491"/>
<dbReference type="SUPFAM" id="SSF52058">
    <property type="entry name" value="L domain-like"/>
    <property type="match status" value="2"/>
</dbReference>
<dbReference type="OrthoDB" id="31390at2759"/>
<dbReference type="InterPro" id="IPR026906">
    <property type="entry name" value="LRR_5"/>
</dbReference>
<dbReference type="EMBL" id="KB206207">
    <property type="protein sequence ID" value="ELP94510.1"/>
    <property type="molecule type" value="Genomic_DNA"/>
</dbReference>
<dbReference type="InterPro" id="IPR053139">
    <property type="entry name" value="Surface_bspA-like"/>
</dbReference>
<proteinExistence type="predicted"/>
<dbReference type="KEGG" id="eiv:EIN_209190"/>
<evidence type="ECO:0000313" key="1">
    <source>
        <dbReference type="EMBL" id="ELP94510.1"/>
    </source>
</evidence>
<dbReference type="Pfam" id="PF13306">
    <property type="entry name" value="LRR_5"/>
    <property type="match status" value="4"/>
</dbReference>
<dbReference type="RefSeq" id="XP_004261281.1">
    <property type="nucleotide sequence ID" value="XM_004261233.1"/>
</dbReference>
<dbReference type="InterPro" id="IPR032675">
    <property type="entry name" value="LRR_dom_sf"/>
</dbReference>
<dbReference type="AlphaFoldDB" id="L7FPA9"/>
<evidence type="ECO:0000313" key="2">
    <source>
        <dbReference type="Proteomes" id="UP000014680"/>
    </source>
</evidence>
<dbReference type="PANTHER" id="PTHR45661:SF3">
    <property type="entry name" value="IG-LIKE DOMAIN-CONTAINING PROTEIN"/>
    <property type="match status" value="1"/>
</dbReference>
<organism evidence="1 2">
    <name type="scientific">Entamoeba invadens IP1</name>
    <dbReference type="NCBI Taxonomy" id="370355"/>
    <lineage>
        <taxon>Eukaryota</taxon>
        <taxon>Amoebozoa</taxon>
        <taxon>Evosea</taxon>
        <taxon>Archamoebae</taxon>
        <taxon>Mastigamoebida</taxon>
        <taxon>Entamoebidae</taxon>
        <taxon>Entamoeba</taxon>
    </lineage>
</organism>
<accession>L7FPA9</accession>
<reference evidence="1 2" key="1">
    <citation type="submission" date="2012-10" db="EMBL/GenBank/DDBJ databases">
        <authorList>
            <person name="Zafar N."/>
            <person name="Inman J."/>
            <person name="Hall N."/>
            <person name="Lorenzi H."/>
            <person name="Caler E."/>
        </authorList>
    </citation>
    <scope>NUCLEOTIDE SEQUENCE [LARGE SCALE GENOMIC DNA]</scope>
    <source>
        <strain evidence="1 2">IP1</strain>
    </source>
</reference>
<sequence length="626" mass="71906">MNSKLDRYSLMIVSKYFKTMNDFINMVHVCKKYGEIPSMFHYNPIPLKNKKKFFPNIETLYLYNKSDKKIPGYFKYFYDYKVSYQQFLSFQTEDTVFNKVIFDGRDWERYHSFKGATQFSCRCFNSRTAYLPRSLDTTGVTKFEELCFIGNAKLEEIILDSRLTHLPLMCFQMCTNLKAIDLRNVKHVANNCFERCLSLTALTFGEELLSVGRSSFYKCTNIINVTTFGLTKLDTLINLSSSKAFAGIKHDILVSAEDVQKYGKDKAREILTLPIDEIDYDAFSNTTDIEDSQIPRSVTKIGNRAFSNCGIKNLDLTNVTQIGCYGNLDSVTAVTLNRKMQFKHFQYLHNLSKIEFGNSYRNKTFNLKAACYMKSILDANNIIYEQGFVFTKADVTHFGGKVPSYCSRIGGQAFHKADITSIEIPKGVTKISDPIKQCDSLEIIETETFLKCFDLFVENCQKLRELAWRGKGKVCIQNCPNLTAVTFTEIPKQFVSSIDFSYCKKLKEMVIEKMPQNGVFKERVSSYVFDLLKDKSKFVNVVFDNVDENDVPVYMVPDGINIIPKGTFQNRKNLQRVVMPTSLKKIERGAFCGCENLMEVVGMNKEVHIENHAFEKCPFLKSKLLK</sequence>